<dbReference type="SUPFAM" id="SSF52540">
    <property type="entry name" value="P-loop containing nucleoside triphosphate hydrolases"/>
    <property type="match status" value="1"/>
</dbReference>
<dbReference type="PANTHER" id="PTHR33377">
    <property type="entry name" value="OS10G0134700 PROTEIN-RELATED"/>
    <property type="match status" value="1"/>
</dbReference>
<evidence type="ECO:0008006" key="3">
    <source>
        <dbReference type="Google" id="ProtNLM"/>
    </source>
</evidence>
<gene>
    <name evidence="1" type="primary">ga22484</name>
    <name evidence="1" type="ORF">PR202_ga22484</name>
</gene>
<accession>A0AAV5D1V0</accession>
<comment type="caution">
    <text evidence="1">The sequence shown here is derived from an EMBL/GenBank/DDBJ whole genome shotgun (WGS) entry which is preliminary data.</text>
</comment>
<evidence type="ECO:0000313" key="1">
    <source>
        <dbReference type="EMBL" id="GJN04903.1"/>
    </source>
</evidence>
<keyword evidence="2" id="KW-1185">Reference proteome</keyword>
<proteinExistence type="predicted"/>
<dbReference type="InterPro" id="IPR027417">
    <property type="entry name" value="P-loop_NTPase"/>
</dbReference>
<evidence type="ECO:0000313" key="2">
    <source>
        <dbReference type="Proteomes" id="UP001054889"/>
    </source>
</evidence>
<protein>
    <recommendedName>
        <fullName evidence="3">Rx N-terminal domain-containing protein</fullName>
    </recommendedName>
</protein>
<name>A0AAV5D1V0_ELECO</name>
<sequence>MEAAISAIVGDLINRVVCFLVRKYTDKVGEDDRLWRLNQLLLRIVAVVEEADGRYITNSAMLKQLEFFVESMYQGYHMLDTFKYKSLVEGITEEVRYSPTLSIQSFRLKRSRTMDGTRRSTSMCDSLQSLLKQLEATVANMNEFVILLMGCERMYRRPYDTYLYTDNFMFGRHVEKQRIINFLLQPADPGAALMVLPVIGGCRVGKKVLINHVCSDERVLSHFSSILHISGYNMQSMENTTFKSNTKTLVVIELVLDIDDEKWIKFYSSLAHLSGGSKMIIMGRLGKLAGFGTVKPVYLNSLSQAEYSYLFKMLAFGNTDQKGHPELVSVANELALVLGGSLITANVVADLLRRNLNVQFWLHILQRFKGMVENNLSRYGEHPDIIEKEHPVDISRFASACPVSLRLMPPRVEKDESSKRNFPTMMFGDLIAGSISVPSEDFELVTWKSRIPPYTTYVQSVAACDDQKSGSTDHKRKRQ</sequence>
<dbReference type="EMBL" id="BQKI01000011">
    <property type="protein sequence ID" value="GJN04903.1"/>
    <property type="molecule type" value="Genomic_DNA"/>
</dbReference>
<dbReference type="Proteomes" id="UP001054889">
    <property type="component" value="Unassembled WGS sequence"/>
</dbReference>
<reference evidence="1" key="1">
    <citation type="journal article" date="2018" name="DNA Res.">
        <title>Multiple hybrid de novo genome assembly of finger millet, an orphan allotetraploid crop.</title>
        <authorList>
            <person name="Hatakeyama M."/>
            <person name="Aluri S."/>
            <person name="Balachadran M.T."/>
            <person name="Sivarajan S.R."/>
            <person name="Patrignani A."/>
            <person name="Gruter S."/>
            <person name="Poveda L."/>
            <person name="Shimizu-Inatsugi R."/>
            <person name="Baeten J."/>
            <person name="Francoijs K.J."/>
            <person name="Nataraja K.N."/>
            <person name="Reddy Y.A.N."/>
            <person name="Phadnis S."/>
            <person name="Ravikumar R.L."/>
            <person name="Schlapbach R."/>
            <person name="Sreeman S.M."/>
            <person name="Shimizu K.K."/>
        </authorList>
    </citation>
    <scope>NUCLEOTIDE SEQUENCE</scope>
</reference>
<dbReference type="AlphaFoldDB" id="A0AAV5D1V0"/>
<reference evidence="1" key="2">
    <citation type="submission" date="2021-12" db="EMBL/GenBank/DDBJ databases">
        <title>Resequencing data analysis of finger millet.</title>
        <authorList>
            <person name="Hatakeyama M."/>
            <person name="Aluri S."/>
            <person name="Balachadran M.T."/>
            <person name="Sivarajan S.R."/>
            <person name="Poveda L."/>
            <person name="Shimizu-Inatsugi R."/>
            <person name="Schlapbach R."/>
            <person name="Sreeman S.M."/>
            <person name="Shimizu K.K."/>
        </authorList>
    </citation>
    <scope>NUCLEOTIDE SEQUENCE</scope>
</reference>
<organism evidence="1 2">
    <name type="scientific">Eleusine coracana subsp. coracana</name>
    <dbReference type="NCBI Taxonomy" id="191504"/>
    <lineage>
        <taxon>Eukaryota</taxon>
        <taxon>Viridiplantae</taxon>
        <taxon>Streptophyta</taxon>
        <taxon>Embryophyta</taxon>
        <taxon>Tracheophyta</taxon>
        <taxon>Spermatophyta</taxon>
        <taxon>Magnoliopsida</taxon>
        <taxon>Liliopsida</taxon>
        <taxon>Poales</taxon>
        <taxon>Poaceae</taxon>
        <taxon>PACMAD clade</taxon>
        <taxon>Chloridoideae</taxon>
        <taxon>Cynodonteae</taxon>
        <taxon>Eleusininae</taxon>
        <taxon>Eleusine</taxon>
    </lineage>
</organism>
<dbReference type="PANTHER" id="PTHR33377:SF25">
    <property type="entry name" value="OS10G0131500 PROTEIN"/>
    <property type="match status" value="1"/>
</dbReference>